<dbReference type="PANTHER" id="PTHR20905:SF1">
    <property type="entry name" value="AT07410P-RELATED"/>
    <property type="match status" value="1"/>
</dbReference>
<evidence type="ECO:0008006" key="3">
    <source>
        <dbReference type="Google" id="ProtNLM"/>
    </source>
</evidence>
<dbReference type="PANTHER" id="PTHR20905">
    <property type="entry name" value="N-ACETYLTRANSFERASE-RELATED"/>
    <property type="match status" value="1"/>
</dbReference>
<accession>A0ABP1QH89</accession>
<dbReference type="Proteomes" id="UP001642540">
    <property type="component" value="Unassembled WGS sequence"/>
</dbReference>
<sequence>MGSKMIVYSRIAPTDSPVIAKHLLDNFFKTEPFGLALGLTIPEVEPWFPTFLQEVLNYYEPVSFMAKDTETNEIIGVAVNLILDLENRPPPPAMKPHLNREKQPVKWQIATFLEDLEEGVDPVKALSMDASKTNKIFACLFLSVSQGYGGKGIAKTLLRESEAEAKQLEGVTIGMVSVKLDFNGADHLCIRDA</sequence>
<proteinExistence type="predicted"/>
<gene>
    <name evidence="1" type="ORF">ODALV1_LOCUS11366</name>
</gene>
<dbReference type="EMBL" id="CAXLJM020000034">
    <property type="protein sequence ID" value="CAL8103158.1"/>
    <property type="molecule type" value="Genomic_DNA"/>
</dbReference>
<reference evidence="1 2" key="1">
    <citation type="submission" date="2024-08" db="EMBL/GenBank/DDBJ databases">
        <authorList>
            <person name="Cucini C."/>
            <person name="Frati F."/>
        </authorList>
    </citation>
    <scope>NUCLEOTIDE SEQUENCE [LARGE SCALE GENOMIC DNA]</scope>
</reference>
<dbReference type="Gene3D" id="3.40.630.30">
    <property type="match status" value="1"/>
</dbReference>
<protein>
    <recommendedName>
        <fullName evidence="3">N-acetyltransferase domain-containing protein</fullName>
    </recommendedName>
</protein>
<dbReference type="InterPro" id="IPR016181">
    <property type="entry name" value="Acyl_CoA_acyltransferase"/>
</dbReference>
<comment type="caution">
    <text evidence="1">The sequence shown here is derived from an EMBL/GenBank/DDBJ whole genome shotgun (WGS) entry which is preliminary data.</text>
</comment>
<evidence type="ECO:0000313" key="1">
    <source>
        <dbReference type="EMBL" id="CAL8103158.1"/>
    </source>
</evidence>
<name>A0ABP1QH89_9HEXA</name>
<evidence type="ECO:0000313" key="2">
    <source>
        <dbReference type="Proteomes" id="UP001642540"/>
    </source>
</evidence>
<keyword evidence="2" id="KW-1185">Reference proteome</keyword>
<dbReference type="SUPFAM" id="SSF55729">
    <property type="entry name" value="Acyl-CoA N-acyltransferases (Nat)"/>
    <property type="match status" value="1"/>
</dbReference>
<dbReference type="CDD" id="cd04301">
    <property type="entry name" value="NAT_SF"/>
    <property type="match status" value="1"/>
</dbReference>
<organism evidence="1 2">
    <name type="scientific">Orchesella dallaii</name>
    <dbReference type="NCBI Taxonomy" id="48710"/>
    <lineage>
        <taxon>Eukaryota</taxon>
        <taxon>Metazoa</taxon>
        <taxon>Ecdysozoa</taxon>
        <taxon>Arthropoda</taxon>
        <taxon>Hexapoda</taxon>
        <taxon>Collembola</taxon>
        <taxon>Entomobryomorpha</taxon>
        <taxon>Entomobryoidea</taxon>
        <taxon>Orchesellidae</taxon>
        <taxon>Orchesellinae</taxon>
        <taxon>Orchesella</taxon>
    </lineage>
</organism>